<name>A0A1D9Q1V7_SCLS1</name>
<dbReference type="EMBL" id="CP017817">
    <property type="protein sequence ID" value="APA08925.1"/>
    <property type="molecule type" value="Genomic_DNA"/>
</dbReference>
<protein>
    <submittedName>
        <fullName evidence="2">Uncharacterized protein</fullName>
    </submittedName>
</protein>
<gene>
    <name evidence="2" type="ORF">sscle_04g036950</name>
</gene>
<proteinExistence type="predicted"/>
<dbReference type="Proteomes" id="UP000177798">
    <property type="component" value="Chromosome 4"/>
</dbReference>
<dbReference type="OrthoDB" id="3501546at2759"/>
<evidence type="ECO:0000256" key="1">
    <source>
        <dbReference type="SAM" id="MobiDB-lite"/>
    </source>
</evidence>
<dbReference type="RefSeq" id="XP_001596532.1">
    <property type="nucleotide sequence ID" value="XM_001596482.1"/>
</dbReference>
<evidence type="ECO:0000313" key="2">
    <source>
        <dbReference type="EMBL" id="APA08925.1"/>
    </source>
</evidence>
<feature type="region of interest" description="Disordered" evidence="1">
    <location>
        <begin position="96"/>
        <end position="123"/>
    </location>
</feature>
<organism evidence="2 3">
    <name type="scientific">Sclerotinia sclerotiorum (strain ATCC 18683 / 1980 / Ss-1)</name>
    <name type="common">White mold</name>
    <name type="synonym">Whetzelinia sclerotiorum</name>
    <dbReference type="NCBI Taxonomy" id="665079"/>
    <lineage>
        <taxon>Eukaryota</taxon>
        <taxon>Fungi</taxon>
        <taxon>Dikarya</taxon>
        <taxon>Ascomycota</taxon>
        <taxon>Pezizomycotina</taxon>
        <taxon>Leotiomycetes</taxon>
        <taxon>Helotiales</taxon>
        <taxon>Sclerotiniaceae</taxon>
        <taxon>Sclerotinia</taxon>
    </lineage>
</organism>
<evidence type="ECO:0000313" key="3">
    <source>
        <dbReference type="Proteomes" id="UP000177798"/>
    </source>
</evidence>
<accession>A0A1D9Q1V7</accession>
<sequence length="123" mass="14210">MCTTYFSTYINCHHRPLRRTRCALYTQDHRTCTGKVEVHTEGGLICPACFDKIVWVRSNGEWETVEPPDGDLAKDDWEQVERVGYDWKEDNKSRDMKVGVKGNSRDALVMKEGTKQANDRVDL</sequence>
<dbReference type="KEGG" id="ssl:SS1G_02752"/>
<dbReference type="AlphaFoldDB" id="A0A1D9Q1V7"/>
<dbReference type="VEuPathDB" id="FungiDB:sscle_04g036950"/>
<feature type="compositionally biased region" description="Basic and acidic residues" evidence="1">
    <location>
        <begin position="108"/>
        <end position="123"/>
    </location>
</feature>
<reference evidence="3" key="1">
    <citation type="journal article" date="2017" name="Genome Biol. Evol.">
        <title>The complete genome sequence of the phytopathogenic fungus Sclerotinia sclerotiorum reveals insights into the genome architecture of broad host range pathogens.</title>
        <authorList>
            <person name="Derbyshire M."/>
            <person name="Denton-Giles M."/>
            <person name="Hegedus D."/>
            <person name="Seifbarghy S."/>
            <person name="Rollins J."/>
            <person name="van Kan J."/>
            <person name="Seidl M.F."/>
            <person name="Faino L."/>
            <person name="Mbengue M."/>
            <person name="Navaud O."/>
            <person name="Raffaele S."/>
            <person name="Hammond-Kosack K."/>
            <person name="Heard S."/>
            <person name="Oliver R."/>
        </authorList>
    </citation>
    <scope>NUCLEOTIDE SEQUENCE [LARGE SCALE GENOMIC DNA]</scope>
    <source>
        <strain evidence="3">ATCC 18683 / 1980 / Ss-1</strain>
    </source>
</reference>